<sequence length="288" mass="31471">MTEFVVDARVRLPVDRRKPLDGPPPALRRQRYDQLLNMSEKVAAGTTPALLAALREQGVHRAVVHAEYEGAEDAAALTEATAALVGEHPDLFSGFGTLTMPPPTAGSAAREVRACADAGLIGVNIQPAFAGMDIHDRRLYSGYARAEELGLIVALHTGVSYSRVYPIAHERAEFLDQVACDFPDLRLIACHGGWPWVTEYCAVARRHPTVYLELGGLSPKYVMRPGTGWDVLAGYLNNLLADRVLFGTDWPIFDHGRALREWRAAGVREEALHRLLGGNAAELFGLAR</sequence>
<evidence type="ECO:0000259" key="2">
    <source>
        <dbReference type="Pfam" id="PF04909"/>
    </source>
</evidence>
<evidence type="ECO:0000313" key="3">
    <source>
        <dbReference type="EMBL" id="GAA5175697.1"/>
    </source>
</evidence>
<dbReference type="InterPro" id="IPR032466">
    <property type="entry name" value="Metal_Hydrolase"/>
</dbReference>
<gene>
    <name evidence="3" type="ORF">GCM10023321_82280</name>
</gene>
<evidence type="ECO:0000313" key="4">
    <source>
        <dbReference type="Proteomes" id="UP001428817"/>
    </source>
</evidence>
<dbReference type="CDD" id="cd01292">
    <property type="entry name" value="metallo-dependent_hydrolases"/>
    <property type="match status" value="1"/>
</dbReference>
<keyword evidence="1" id="KW-0456">Lyase</keyword>
<organism evidence="3 4">
    <name type="scientific">Pseudonocardia eucalypti</name>
    <dbReference type="NCBI Taxonomy" id="648755"/>
    <lineage>
        <taxon>Bacteria</taxon>
        <taxon>Bacillati</taxon>
        <taxon>Actinomycetota</taxon>
        <taxon>Actinomycetes</taxon>
        <taxon>Pseudonocardiales</taxon>
        <taxon>Pseudonocardiaceae</taxon>
        <taxon>Pseudonocardia</taxon>
    </lineage>
</organism>
<proteinExistence type="predicted"/>
<accession>A0ABP9RDN3</accession>
<name>A0ABP9RDN3_9PSEU</name>
<dbReference type="PANTHER" id="PTHR21240:SF19">
    <property type="entry name" value="CATALYTIC_ HYDROLASE"/>
    <property type="match status" value="1"/>
</dbReference>
<comment type="caution">
    <text evidence="3">The sequence shown here is derived from an EMBL/GenBank/DDBJ whole genome shotgun (WGS) entry which is preliminary data.</text>
</comment>
<dbReference type="PANTHER" id="PTHR21240">
    <property type="entry name" value="2-AMINO-3-CARBOXYLMUCONATE-6-SEMIALDEHYDE DECARBOXYLASE"/>
    <property type="match status" value="1"/>
</dbReference>
<keyword evidence="4" id="KW-1185">Reference proteome</keyword>
<evidence type="ECO:0000256" key="1">
    <source>
        <dbReference type="ARBA" id="ARBA00023239"/>
    </source>
</evidence>
<feature type="domain" description="Amidohydrolase-related" evidence="2">
    <location>
        <begin position="39"/>
        <end position="286"/>
    </location>
</feature>
<reference evidence="4" key="1">
    <citation type="journal article" date="2019" name="Int. J. Syst. Evol. Microbiol.">
        <title>The Global Catalogue of Microorganisms (GCM) 10K type strain sequencing project: providing services to taxonomists for standard genome sequencing and annotation.</title>
        <authorList>
            <consortium name="The Broad Institute Genomics Platform"/>
            <consortium name="The Broad Institute Genome Sequencing Center for Infectious Disease"/>
            <person name="Wu L."/>
            <person name="Ma J."/>
        </authorList>
    </citation>
    <scope>NUCLEOTIDE SEQUENCE [LARGE SCALE GENOMIC DNA]</scope>
    <source>
        <strain evidence="4">JCM 18303</strain>
    </source>
</reference>
<dbReference type="Pfam" id="PF04909">
    <property type="entry name" value="Amidohydro_2"/>
    <property type="match status" value="1"/>
</dbReference>
<dbReference type="RefSeq" id="WP_185060733.1">
    <property type="nucleotide sequence ID" value="NZ_BAABJP010000067.1"/>
</dbReference>
<dbReference type="InterPro" id="IPR006680">
    <property type="entry name" value="Amidohydro-rel"/>
</dbReference>
<dbReference type="Proteomes" id="UP001428817">
    <property type="component" value="Unassembled WGS sequence"/>
</dbReference>
<protein>
    <submittedName>
        <fullName evidence="3">Amidohydrolase family protein</fullName>
    </submittedName>
</protein>
<dbReference type="EMBL" id="BAABJP010000067">
    <property type="protein sequence ID" value="GAA5175697.1"/>
    <property type="molecule type" value="Genomic_DNA"/>
</dbReference>
<dbReference type="InterPro" id="IPR032465">
    <property type="entry name" value="ACMSD"/>
</dbReference>
<dbReference type="SUPFAM" id="SSF51556">
    <property type="entry name" value="Metallo-dependent hydrolases"/>
    <property type="match status" value="1"/>
</dbReference>
<dbReference type="Gene3D" id="3.20.20.140">
    <property type="entry name" value="Metal-dependent hydrolases"/>
    <property type="match status" value="1"/>
</dbReference>